<feature type="transmembrane region" description="Helical" evidence="2">
    <location>
        <begin position="177"/>
        <end position="200"/>
    </location>
</feature>
<accession>A0ABZ2P9M6</accession>
<feature type="region of interest" description="Disordered" evidence="1">
    <location>
        <begin position="28"/>
        <end position="92"/>
    </location>
</feature>
<dbReference type="SMART" id="SM00850">
    <property type="entry name" value="LytTR"/>
    <property type="match status" value="1"/>
</dbReference>
<dbReference type="Proteomes" id="UP001432046">
    <property type="component" value="Chromosome"/>
</dbReference>
<feature type="domain" description="HTH LytTR-type" evidence="3">
    <location>
        <begin position="271"/>
        <end position="375"/>
    </location>
</feature>
<evidence type="ECO:0000313" key="5">
    <source>
        <dbReference type="Proteomes" id="UP001432046"/>
    </source>
</evidence>
<dbReference type="PROSITE" id="PS50930">
    <property type="entry name" value="HTH_LYTTR"/>
    <property type="match status" value="1"/>
</dbReference>
<dbReference type="PANTHER" id="PTHR37299">
    <property type="entry name" value="TRANSCRIPTIONAL REGULATOR-RELATED"/>
    <property type="match status" value="1"/>
</dbReference>
<dbReference type="InterPro" id="IPR046947">
    <property type="entry name" value="LytR-like"/>
</dbReference>
<dbReference type="PANTHER" id="PTHR37299:SF1">
    <property type="entry name" value="STAGE 0 SPORULATION PROTEIN A HOMOLOG"/>
    <property type="match status" value="1"/>
</dbReference>
<evidence type="ECO:0000313" key="4">
    <source>
        <dbReference type="EMBL" id="WXC83955.1"/>
    </source>
</evidence>
<keyword evidence="2" id="KW-0812">Transmembrane</keyword>
<evidence type="ECO:0000259" key="3">
    <source>
        <dbReference type="PROSITE" id="PS50930"/>
    </source>
</evidence>
<proteinExistence type="predicted"/>
<dbReference type="Gene3D" id="2.40.50.1020">
    <property type="entry name" value="LytTr DNA-binding domain"/>
    <property type="match status" value="1"/>
</dbReference>
<feature type="compositionally biased region" description="Basic and acidic residues" evidence="1">
    <location>
        <begin position="46"/>
        <end position="55"/>
    </location>
</feature>
<evidence type="ECO:0000256" key="1">
    <source>
        <dbReference type="SAM" id="MobiDB-lite"/>
    </source>
</evidence>
<dbReference type="GO" id="GO:0003677">
    <property type="term" value="F:DNA binding"/>
    <property type="evidence" value="ECO:0007669"/>
    <property type="project" value="UniProtKB-KW"/>
</dbReference>
<protein>
    <submittedName>
        <fullName evidence="4">LytTR family DNA-binding domain-containing protein</fullName>
    </submittedName>
</protein>
<keyword evidence="2" id="KW-1133">Transmembrane helix</keyword>
<dbReference type="RefSeq" id="WP_338821518.1">
    <property type="nucleotide sequence ID" value="NZ_CP147708.1"/>
</dbReference>
<dbReference type="InterPro" id="IPR007492">
    <property type="entry name" value="LytTR_DNA-bd_dom"/>
</dbReference>
<reference evidence="4" key="1">
    <citation type="journal article" date="2021" name="Int. J. Syst. Evol. Microbiol.">
        <title>Bradyrhizobium septentrionale sp. nov. (sv. septentrionale) and Bradyrhizobium quebecense sp. nov. (sv. septentrionale) associated with legumes native to Canada possess rearranged symbiosis genes and numerous insertion sequences.</title>
        <authorList>
            <person name="Bromfield E.S.P."/>
            <person name="Cloutier S."/>
        </authorList>
    </citation>
    <scope>NUCLEOTIDE SEQUENCE</scope>
    <source>
        <strain evidence="4">5S5</strain>
    </source>
</reference>
<name>A0ABZ2P9M6_9BRAD</name>
<keyword evidence="4" id="KW-0238">DNA-binding</keyword>
<dbReference type="Pfam" id="PF04397">
    <property type="entry name" value="LytTR"/>
    <property type="match status" value="1"/>
</dbReference>
<organism evidence="4 5">
    <name type="scientific">Bradyrhizobium septentrionale</name>
    <dbReference type="NCBI Taxonomy" id="1404411"/>
    <lineage>
        <taxon>Bacteria</taxon>
        <taxon>Pseudomonadati</taxon>
        <taxon>Pseudomonadota</taxon>
        <taxon>Alphaproteobacteria</taxon>
        <taxon>Hyphomicrobiales</taxon>
        <taxon>Nitrobacteraceae</taxon>
        <taxon>Bradyrhizobium</taxon>
    </lineage>
</organism>
<keyword evidence="5" id="KW-1185">Reference proteome</keyword>
<dbReference type="EMBL" id="CP147711">
    <property type="protein sequence ID" value="WXC83955.1"/>
    <property type="molecule type" value="Genomic_DNA"/>
</dbReference>
<reference evidence="4" key="2">
    <citation type="submission" date="2024-03" db="EMBL/GenBank/DDBJ databases">
        <authorList>
            <person name="Bromfield E.S.P."/>
            <person name="Cloutier S."/>
        </authorList>
    </citation>
    <scope>NUCLEOTIDE SEQUENCE</scope>
    <source>
        <strain evidence="4">5S5</strain>
    </source>
</reference>
<sequence>MSRADFHAVRTAHHPALRDDVRLPVIKTGLSDGSQLGPRPDHRGRRPDELHHLFHPDMPTTQPENSIEPVTGRRVERSWDEQPDSRDENRPDVTAMRWSGAERASMLAYGWVALLIVASGVVNVFSSVNEFKPSAGFAPLRTPVLLEMTSAVAWILFLPLLRSGVAQLRLRRSRVMAVTLAGAATLLYAFAHLVTMVGLRKLLLADVYSFHWMTAFPHEFQKDIVSSVMVAVVIWLMDRRGAVISAAPALTAEVSAPPVAEPPVDAANPSLWLRDGATSFRIDPRDIVAVTSAGNYVEFSLPNGRRLIRSTLAREQDRLQPFGLVRVHRARLVNPARVVAVEHRPAGDFLLRMDNGETLAGSKRYRNVVATFTENSNG</sequence>
<feature type="compositionally biased region" description="Basic and acidic residues" evidence="1">
    <location>
        <begin position="71"/>
        <end position="91"/>
    </location>
</feature>
<feature type="transmembrane region" description="Helical" evidence="2">
    <location>
        <begin position="145"/>
        <end position="165"/>
    </location>
</feature>
<keyword evidence="2" id="KW-0472">Membrane</keyword>
<evidence type="ECO:0000256" key="2">
    <source>
        <dbReference type="SAM" id="Phobius"/>
    </source>
</evidence>
<gene>
    <name evidence="4" type="ORF">WDK88_21440</name>
</gene>
<feature type="transmembrane region" description="Helical" evidence="2">
    <location>
        <begin position="106"/>
        <end position="125"/>
    </location>
</feature>